<feature type="domain" description="Putative zinc-finger" evidence="2">
    <location>
        <begin position="1"/>
        <end position="28"/>
    </location>
</feature>
<dbReference type="Pfam" id="PF13490">
    <property type="entry name" value="zf-HC2"/>
    <property type="match status" value="1"/>
</dbReference>
<reference evidence="3" key="1">
    <citation type="submission" date="2022-02" db="EMBL/GenBank/DDBJ databases">
        <title>Corynebacterium sp. from urogenital microbiome.</title>
        <authorList>
            <person name="Cappelli E.A."/>
            <person name="Ribeiro T.G."/>
            <person name="Peixe L."/>
        </authorList>
    </citation>
    <scope>NUCLEOTIDE SEQUENCE</scope>
    <source>
        <strain evidence="3">C9Ua_112</strain>
    </source>
</reference>
<keyword evidence="1" id="KW-0812">Transmembrane</keyword>
<feature type="transmembrane region" description="Helical" evidence="1">
    <location>
        <begin position="127"/>
        <end position="148"/>
    </location>
</feature>
<evidence type="ECO:0000259" key="2">
    <source>
        <dbReference type="Pfam" id="PF13490"/>
    </source>
</evidence>
<feature type="transmembrane region" description="Helical" evidence="1">
    <location>
        <begin position="160"/>
        <end position="182"/>
    </location>
</feature>
<dbReference type="AlphaFoldDB" id="A0A9X3RPL5"/>
<evidence type="ECO:0000256" key="1">
    <source>
        <dbReference type="SAM" id="Phobius"/>
    </source>
</evidence>
<dbReference type="InterPro" id="IPR027383">
    <property type="entry name" value="Znf_put"/>
</dbReference>
<organism evidence="3 4">
    <name type="scientific">Corynebacterium macclintockiae</name>
    <dbReference type="NCBI Taxonomy" id="2913501"/>
    <lineage>
        <taxon>Bacteria</taxon>
        <taxon>Bacillati</taxon>
        <taxon>Actinomycetota</taxon>
        <taxon>Actinomycetes</taxon>
        <taxon>Mycobacteriales</taxon>
        <taxon>Corynebacteriaceae</taxon>
        <taxon>Corynebacterium</taxon>
    </lineage>
</organism>
<gene>
    <name evidence="3" type="ORF">L8U58_01335</name>
</gene>
<sequence length="253" mass="27309">MSARLDGESAALSDDLVDAHLAGCEDCQRWYATITALGRNLNLAAAPSNGEQVRSAEDSDDRKAALVEQVLAQADQDPQINVGLRRRQLPFVLGRAALVAVAVLYVLWGVSLLFGVPIEDDATSSQLHLVSDAAAMRFALAGGLLWAAWRPKVASAILPIYLAIWAFGVGFATREIVLGLISEAGDSSALWLLLVHLAAVLALVVVWAGRQNVFMPLRQSLRALMAQPINFSPSDARRNSTYAVGEPRPRDWE</sequence>
<keyword evidence="1" id="KW-0472">Membrane</keyword>
<dbReference type="Proteomes" id="UP001146505">
    <property type="component" value="Unassembled WGS sequence"/>
</dbReference>
<feature type="transmembrane region" description="Helical" evidence="1">
    <location>
        <begin position="188"/>
        <end position="209"/>
    </location>
</feature>
<dbReference type="EMBL" id="JAKMUV010000001">
    <property type="protein sequence ID" value="MCZ9304189.1"/>
    <property type="molecule type" value="Genomic_DNA"/>
</dbReference>
<evidence type="ECO:0000313" key="4">
    <source>
        <dbReference type="Proteomes" id="UP001146505"/>
    </source>
</evidence>
<evidence type="ECO:0000313" key="3">
    <source>
        <dbReference type="EMBL" id="MCZ9304189.1"/>
    </source>
</evidence>
<comment type="caution">
    <text evidence="3">The sequence shown here is derived from an EMBL/GenBank/DDBJ whole genome shotgun (WGS) entry which is preliminary data.</text>
</comment>
<protein>
    <submittedName>
        <fullName evidence="3">Zf-HC2 domain-containing protein</fullName>
    </submittedName>
</protein>
<proteinExistence type="predicted"/>
<name>A0A9X3RPL5_9CORY</name>
<accession>A0A9X3RPL5</accession>
<feature type="transmembrane region" description="Helical" evidence="1">
    <location>
        <begin position="92"/>
        <end position="115"/>
    </location>
</feature>
<keyword evidence="4" id="KW-1185">Reference proteome</keyword>
<keyword evidence="1" id="KW-1133">Transmembrane helix</keyword>